<evidence type="ECO:0000256" key="1">
    <source>
        <dbReference type="SAM" id="MobiDB-lite"/>
    </source>
</evidence>
<dbReference type="EMBL" id="JH000380">
    <property type="protein sequence ID" value="EGW11995.1"/>
    <property type="molecule type" value="Genomic_DNA"/>
</dbReference>
<feature type="compositionally biased region" description="Basic residues" evidence="1">
    <location>
        <begin position="1"/>
        <end position="18"/>
    </location>
</feature>
<organism evidence="2 3">
    <name type="scientific">Cricetulus griseus</name>
    <name type="common">Chinese hamster</name>
    <name type="synonym">Cricetulus barabensis griseus</name>
    <dbReference type="NCBI Taxonomy" id="10029"/>
    <lineage>
        <taxon>Eukaryota</taxon>
        <taxon>Metazoa</taxon>
        <taxon>Chordata</taxon>
        <taxon>Craniata</taxon>
        <taxon>Vertebrata</taxon>
        <taxon>Euteleostomi</taxon>
        <taxon>Mammalia</taxon>
        <taxon>Eutheria</taxon>
        <taxon>Euarchontoglires</taxon>
        <taxon>Glires</taxon>
        <taxon>Rodentia</taxon>
        <taxon>Myomorpha</taxon>
        <taxon>Muroidea</taxon>
        <taxon>Cricetidae</taxon>
        <taxon>Cricetinae</taxon>
        <taxon>Cricetulus</taxon>
    </lineage>
</organism>
<accession>G3HHL1</accession>
<dbReference type="InParanoid" id="G3HHL1"/>
<feature type="region of interest" description="Disordered" evidence="1">
    <location>
        <begin position="1"/>
        <end position="20"/>
    </location>
</feature>
<evidence type="ECO:0000313" key="2">
    <source>
        <dbReference type="EMBL" id="EGW11995.1"/>
    </source>
</evidence>
<sequence>MPKKHSVLNAKLSKKKRKYSGDYISKSKADNQIESMFDLPMPLIHNFHVTPPLVRGQQ</sequence>
<dbReference type="Proteomes" id="UP000001075">
    <property type="component" value="Unassembled WGS sequence"/>
</dbReference>
<dbReference type="AlphaFoldDB" id="G3HHL1"/>
<gene>
    <name evidence="2" type="ORF">I79_010116</name>
</gene>
<reference evidence="3" key="1">
    <citation type="journal article" date="2011" name="Nat. Biotechnol.">
        <title>The genomic sequence of the Chinese hamster ovary (CHO)-K1 cell line.</title>
        <authorList>
            <person name="Xu X."/>
            <person name="Nagarajan H."/>
            <person name="Lewis N.E."/>
            <person name="Pan S."/>
            <person name="Cai Z."/>
            <person name="Liu X."/>
            <person name="Chen W."/>
            <person name="Xie M."/>
            <person name="Wang W."/>
            <person name="Hammond S."/>
            <person name="Andersen M.R."/>
            <person name="Neff N."/>
            <person name="Passarelli B."/>
            <person name="Koh W."/>
            <person name="Fan H.C."/>
            <person name="Wang J."/>
            <person name="Gui Y."/>
            <person name="Lee K.H."/>
            <person name="Betenbaugh M.J."/>
            <person name="Quake S.R."/>
            <person name="Famili I."/>
            <person name="Palsson B.O."/>
            <person name="Wang J."/>
        </authorList>
    </citation>
    <scope>NUCLEOTIDE SEQUENCE [LARGE SCALE GENOMIC DNA]</scope>
    <source>
        <strain evidence="3">CHO K1 cell line</strain>
    </source>
</reference>
<proteinExistence type="predicted"/>
<evidence type="ECO:0000313" key="3">
    <source>
        <dbReference type="Proteomes" id="UP000001075"/>
    </source>
</evidence>
<protein>
    <submittedName>
        <fullName evidence="2">Uncharacterized protein</fullName>
    </submittedName>
</protein>
<name>G3HHL1_CRIGR</name>